<dbReference type="Pfam" id="PF16935">
    <property type="entry name" value="Hol_Tox"/>
    <property type="match status" value="1"/>
</dbReference>
<proteinExistence type="predicted"/>
<dbReference type="InterPro" id="IPR031616">
    <property type="entry name" value="BsrE-like"/>
</dbReference>
<evidence type="ECO:0000313" key="2">
    <source>
        <dbReference type="EMBL" id="MFD2759856.1"/>
    </source>
</evidence>
<keyword evidence="1" id="KW-1133">Transmembrane helix</keyword>
<evidence type="ECO:0000256" key="1">
    <source>
        <dbReference type="SAM" id="Phobius"/>
    </source>
</evidence>
<comment type="caution">
    <text evidence="2">The sequence shown here is derived from an EMBL/GenBank/DDBJ whole genome shotgun (WGS) entry which is preliminary data.</text>
</comment>
<feature type="transmembrane region" description="Helical" evidence="1">
    <location>
        <begin position="20"/>
        <end position="39"/>
    </location>
</feature>
<sequence>MGGGSCPFARFLGKGVMPMTVFETLFLMISFGTLIVAILSNQKK</sequence>
<keyword evidence="1" id="KW-0472">Membrane</keyword>
<reference evidence="3" key="1">
    <citation type="journal article" date="2019" name="Int. J. Syst. Evol. Microbiol.">
        <title>The Global Catalogue of Microorganisms (GCM) 10K type strain sequencing project: providing services to taxonomists for standard genome sequencing and annotation.</title>
        <authorList>
            <consortium name="The Broad Institute Genomics Platform"/>
            <consortium name="The Broad Institute Genome Sequencing Center for Infectious Disease"/>
            <person name="Wu L."/>
            <person name="Ma J."/>
        </authorList>
    </citation>
    <scope>NUCLEOTIDE SEQUENCE [LARGE SCALE GENOMIC DNA]</scope>
    <source>
        <strain evidence="3">TISTR 1535</strain>
    </source>
</reference>
<gene>
    <name evidence="2" type="ORF">ACFSUO_02480</name>
</gene>
<evidence type="ECO:0000313" key="3">
    <source>
        <dbReference type="Proteomes" id="UP001597502"/>
    </source>
</evidence>
<dbReference type="Proteomes" id="UP001597502">
    <property type="component" value="Unassembled WGS sequence"/>
</dbReference>
<organism evidence="2 3">
    <name type="scientific">Lentibacillus juripiscarius</name>
    <dbReference type="NCBI Taxonomy" id="257446"/>
    <lineage>
        <taxon>Bacteria</taxon>
        <taxon>Bacillati</taxon>
        <taxon>Bacillota</taxon>
        <taxon>Bacilli</taxon>
        <taxon>Bacillales</taxon>
        <taxon>Bacillaceae</taxon>
        <taxon>Lentibacillus</taxon>
    </lineage>
</organism>
<accession>A0ABW5V1K9</accession>
<dbReference type="EMBL" id="JBHUNA010000004">
    <property type="protein sequence ID" value="MFD2759856.1"/>
    <property type="molecule type" value="Genomic_DNA"/>
</dbReference>
<protein>
    <submittedName>
        <fullName evidence="2">Holin-like toxin</fullName>
    </submittedName>
</protein>
<keyword evidence="1" id="KW-0812">Transmembrane</keyword>
<name>A0ABW5V1K9_9BACI</name>
<keyword evidence="3" id="KW-1185">Reference proteome</keyword>